<dbReference type="RefSeq" id="WP_191710885.1">
    <property type="nucleotide sequence ID" value="NZ_JACSPQ010000053.1"/>
</dbReference>
<dbReference type="PANTHER" id="PTHR43328:SF1">
    <property type="entry name" value="N-ACETYLTRANSFERASE DOMAIN-CONTAINING PROTEIN"/>
    <property type="match status" value="1"/>
</dbReference>
<proteinExistence type="predicted"/>
<dbReference type="SUPFAM" id="SSF55729">
    <property type="entry name" value="Acyl-CoA N-acyltransferases (Nat)"/>
    <property type="match status" value="1"/>
</dbReference>
<dbReference type="InterPro" id="IPR000182">
    <property type="entry name" value="GNAT_dom"/>
</dbReference>
<dbReference type="Pfam" id="PF13302">
    <property type="entry name" value="Acetyltransf_3"/>
    <property type="match status" value="1"/>
</dbReference>
<evidence type="ECO:0000313" key="3">
    <source>
        <dbReference type="Proteomes" id="UP000616346"/>
    </source>
</evidence>
<feature type="domain" description="N-acetyltransferase" evidence="1">
    <location>
        <begin position="5"/>
        <end position="172"/>
    </location>
</feature>
<organism evidence="2 3">
    <name type="scientific">Phocaeicola faecium</name>
    <dbReference type="NCBI Taxonomy" id="2762213"/>
    <lineage>
        <taxon>Bacteria</taxon>
        <taxon>Pseudomonadati</taxon>
        <taxon>Bacteroidota</taxon>
        <taxon>Bacteroidia</taxon>
        <taxon>Bacteroidales</taxon>
        <taxon>Bacteroidaceae</taxon>
        <taxon>Phocaeicola</taxon>
    </lineage>
</organism>
<gene>
    <name evidence="2" type="ORF">H9626_14155</name>
</gene>
<dbReference type="PROSITE" id="PS51186">
    <property type="entry name" value="GNAT"/>
    <property type="match status" value="1"/>
</dbReference>
<comment type="caution">
    <text evidence="2">The sequence shown here is derived from an EMBL/GenBank/DDBJ whole genome shotgun (WGS) entry which is preliminary data.</text>
</comment>
<dbReference type="InterPro" id="IPR016181">
    <property type="entry name" value="Acyl_CoA_acyltransferase"/>
</dbReference>
<keyword evidence="3" id="KW-1185">Reference proteome</keyword>
<evidence type="ECO:0000259" key="1">
    <source>
        <dbReference type="PROSITE" id="PS51186"/>
    </source>
</evidence>
<name>A0ABR8VFF2_9BACT</name>
<evidence type="ECO:0000313" key="2">
    <source>
        <dbReference type="EMBL" id="MBD8003326.1"/>
    </source>
</evidence>
<dbReference type="Gene3D" id="3.40.630.30">
    <property type="match status" value="1"/>
</dbReference>
<reference evidence="2 3" key="1">
    <citation type="submission" date="2020-08" db="EMBL/GenBank/DDBJ databases">
        <title>A Genomic Blueprint of the Chicken Gut Microbiome.</title>
        <authorList>
            <person name="Gilroy R."/>
            <person name="Ravi A."/>
            <person name="Getino M."/>
            <person name="Pursley I."/>
            <person name="Horton D.L."/>
            <person name="Alikhan N.-F."/>
            <person name="Baker D."/>
            <person name="Gharbi K."/>
            <person name="Hall N."/>
            <person name="Watson M."/>
            <person name="Adriaenssens E.M."/>
            <person name="Foster-Nyarko E."/>
            <person name="Jarju S."/>
            <person name="Secka A."/>
            <person name="Antonio M."/>
            <person name="Oren A."/>
            <person name="Chaudhuri R."/>
            <person name="La Ragione R.M."/>
            <person name="Hildebrand F."/>
            <person name="Pallen M.J."/>
        </authorList>
    </citation>
    <scope>NUCLEOTIDE SEQUENCE [LARGE SCALE GENOMIC DNA]</scope>
    <source>
        <strain evidence="2 3">Sa1YUN3</strain>
    </source>
</reference>
<dbReference type="Proteomes" id="UP000616346">
    <property type="component" value="Unassembled WGS sequence"/>
</dbReference>
<sequence length="172" mass="20040">MEESFKLRAWTRADIPALAKYLNNKKIWNNCRDTLPYPYTEKDAEQFIGFVEGQSEQNNYCIEINHEAAGNISFIRGTDVERYNAELGYWLAEPYWNRGIMSEAVKQAVEDYLSHSDTIRIHAHVYENNPASMKVLEKAGFQKCGIFRKACFKNRQFVDCHCCELVNLKKIN</sequence>
<protein>
    <submittedName>
        <fullName evidence="2">GNAT family N-acetyltransferase</fullName>
    </submittedName>
</protein>
<dbReference type="PANTHER" id="PTHR43328">
    <property type="entry name" value="ACETYLTRANSFERASE-RELATED"/>
    <property type="match status" value="1"/>
</dbReference>
<accession>A0ABR8VFF2</accession>
<dbReference type="EMBL" id="JACSPQ010000053">
    <property type="protein sequence ID" value="MBD8003326.1"/>
    <property type="molecule type" value="Genomic_DNA"/>
</dbReference>